<evidence type="ECO:0000256" key="2">
    <source>
        <dbReference type="ARBA" id="ARBA00022692"/>
    </source>
</evidence>
<protein>
    <submittedName>
        <fullName evidence="7">O-Antigen ligase</fullName>
    </submittedName>
</protein>
<feature type="transmembrane region" description="Helical" evidence="5">
    <location>
        <begin position="88"/>
        <end position="107"/>
    </location>
</feature>
<evidence type="ECO:0000256" key="1">
    <source>
        <dbReference type="ARBA" id="ARBA00004141"/>
    </source>
</evidence>
<keyword evidence="8" id="KW-1185">Reference proteome</keyword>
<keyword evidence="3 5" id="KW-1133">Transmembrane helix</keyword>
<dbReference type="GO" id="GO:0016020">
    <property type="term" value="C:membrane"/>
    <property type="evidence" value="ECO:0007669"/>
    <property type="project" value="UniProtKB-SubCell"/>
</dbReference>
<keyword evidence="4 5" id="KW-0472">Membrane</keyword>
<feature type="transmembrane region" description="Helical" evidence="5">
    <location>
        <begin position="326"/>
        <end position="346"/>
    </location>
</feature>
<dbReference type="Pfam" id="PF04932">
    <property type="entry name" value="Wzy_C"/>
    <property type="match status" value="1"/>
</dbReference>
<feature type="domain" description="O-antigen ligase-related" evidence="6">
    <location>
        <begin position="176"/>
        <end position="337"/>
    </location>
</feature>
<feature type="transmembrane region" description="Helical" evidence="5">
    <location>
        <begin position="210"/>
        <end position="229"/>
    </location>
</feature>
<evidence type="ECO:0000256" key="5">
    <source>
        <dbReference type="SAM" id="Phobius"/>
    </source>
</evidence>
<comment type="subcellular location">
    <subcellularLocation>
        <location evidence="1">Membrane</location>
        <topology evidence="1">Multi-pass membrane protein</topology>
    </subcellularLocation>
</comment>
<evidence type="ECO:0000256" key="4">
    <source>
        <dbReference type="ARBA" id="ARBA00023136"/>
    </source>
</evidence>
<dbReference type="STRING" id="683124.SAMN05444337_1022"/>
<dbReference type="AlphaFoldDB" id="A0A1M6ES83"/>
<organism evidence="7 8">
    <name type="scientific">Flavobacterium haoranii</name>
    <dbReference type="NCBI Taxonomy" id="683124"/>
    <lineage>
        <taxon>Bacteria</taxon>
        <taxon>Pseudomonadati</taxon>
        <taxon>Bacteroidota</taxon>
        <taxon>Flavobacteriia</taxon>
        <taxon>Flavobacteriales</taxon>
        <taxon>Flavobacteriaceae</taxon>
        <taxon>Flavobacterium</taxon>
    </lineage>
</organism>
<dbReference type="InterPro" id="IPR007016">
    <property type="entry name" value="O-antigen_ligase-rel_domated"/>
</dbReference>
<feature type="transmembrane region" description="Helical" evidence="5">
    <location>
        <begin position="40"/>
        <end position="55"/>
    </location>
</feature>
<proteinExistence type="predicted"/>
<sequence>MGLEPKNKLRINLNKYLLHSSVFAIFTEAFFYRFIIDFKLFYFILFINFILLFKYKKVTLNSFLITFFTFLFIHSCIIYLWIGIPPNFMLSQVLGIAVSCTYFYNVLKLFTKEEIYDLFAKYSLFVAIIGFPGYFLGVNLNVNTDPRFSSFLKEPAHYAIVVLPACYYFLKTKQYLFFFIIFLSLVLTESSIAYIGCALMFILPNINLTRVKYAIGVIPFVLAIFYWVYSNNEKVKMRFDDTYNSLKVLETGKFDEGTNISTYALLSNFYIAKENFIEHPFGSGIGSHYYMYHNRYKKVMRTPKYLYRLELDDINSKDAASLFIRFFSEFGIIGLLATAFIIYLVIQCFQDKSLIVEQSIGIYILLKLFRDGHYFPPELFFFLIIFYFSYTKSFLFKNEGNLSYSRKRFF</sequence>
<gene>
    <name evidence="7" type="ORF">SAMN05444337_1022</name>
</gene>
<accession>A0A1M6ES83</accession>
<evidence type="ECO:0000259" key="6">
    <source>
        <dbReference type="Pfam" id="PF04932"/>
    </source>
</evidence>
<feature type="transmembrane region" description="Helical" evidence="5">
    <location>
        <begin position="62"/>
        <end position="82"/>
    </location>
</feature>
<name>A0A1M6ES83_9FLAO</name>
<evidence type="ECO:0000256" key="3">
    <source>
        <dbReference type="ARBA" id="ARBA00022989"/>
    </source>
</evidence>
<keyword evidence="7" id="KW-0436">Ligase</keyword>
<dbReference type="Proteomes" id="UP000184232">
    <property type="component" value="Unassembled WGS sequence"/>
</dbReference>
<evidence type="ECO:0000313" key="7">
    <source>
        <dbReference type="EMBL" id="SHI88286.1"/>
    </source>
</evidence>
<feature type="transmembrane region" description="Helical" evidence="5">
    <location>
        <begin position="119"/>
        <end position="135"/>
    </location>
</feature>
<feature type="transmembrane region" description="Helical" evidence="5">
    <location>
        <begin position="379"/>
        <end position="396"/>
    </location>
</feature>
<dbReference type="EMBL" id="FQZH01000001">
    <property type="protein sequence ID" value="SHI88286.1"/>
    <property type="molecule type" value="Genomic_DNA"/>
</dbReference>
<feature type="transmembrane region" description="Helical" evidence="5">
    <location>
        <begin position="155"/>
        <end position="170"/>
    </location>
</feature>
<keyword evidence="2 5" id="KW-0812">Transmembrane</keyword>
<reference evidence="7 8" key="1">
    <citation type="submission" date="2016-11" db="EMBL/GenBank/DDBJ databases">
        <authorList>
            <person name="Jaros S."/>
            <person name="Januszkiewicz K."/>
            <person name="Wedrychowicz H."/>
        </authorList>
    </citation>
    <scope>NUCLEOTIDE SEQUENCE [LARGE SCALE GENOMIC DNA]</scope>
    <source>
        <strain evidence="7 8">DSM 22807</strain>
    </source>
</reference>
<feature type="transmembrane region" description="Helical" evidence="5">
    <location>
        <begin position="177"/>
        <end position="204"/>
    </location>
</feature>
<evidence type="ECO:0000313" key="8">
    <source>
        <dbReference type="Proteomes" id="UP000184232"/>
    </source>
</evidence>
<dbReference type="GO" id="GO:0016874">
    <property type="term" value="F:ligase activity"/>
    <property type="evidence" value="ECO:0007669"/>
    <property type="project" value="UniProtKB-KW"/>
</dbReference>